<dbReference type="Proteomes" id="UP000579250">
    <property type="component" value="Unassembled WGS sequence"/>
</dbReference>
<reference evidence="9 10" key="1">
    <citation type="submission" date="2020-04" db="EMBL/GenBank/DDBJ databases">
        <title>MicrobeNet Type strains.</title>
        <authorList>
            <person name="Nicholson A.C."/>
        </authorList>
    </citation>
    <scope>NUCLEOTIDE SEQUENCE [LARGE SCALE GENOMIC DNA]</scope>
    <source>
        <strain evidence="9 10">ATCC BAA-277</strain>
    </source>
</reference>
<feature type="transmembrane region" description="Helical" evidence="7">
    <location>
        <begin position="514"/>
        <end position="534"/>
    </location>
</feature>
<dbReference type="NCBIfam" id="TIGR02593">
    <property type="entry name" value="CRISPR_cas5"/>
    <property type="match status" value="1"/>
</dbReference>
<keyword evidence="5" id="KW-0051">Antiviral defense</keyword>
<comment type="caution">
    <text evidence="9">The sequence shown here is derived from an EMBL/GenBank/DDBJ whole genome shotgun (WGS) entry which is preliminary data.</text>
</comment>
<evidence type="ECO:0000256" key="6">
    <source>
        <dbReference type="ARBA" id="ARBA00023136"/>
    </source>
</evidence>
<feature type="transmembrane region" description="Helical" evidence="7">
    <location>
        <begin position="463"/>
        <end position="487"/>
    </location>
</feature>
<dbReference type="InterPro" id="IPR003838">
    <property type="entry name" value="ABC3_permease_C"/>
</dbReference>
<gene>
    <name evidence="9" type="primary">cas5</name>
    <name evidence="9" type="ORF">HGB48_22680</name>
</gene>
<dbReference type="InterPro" id="IPR013422">
    <property type="entry name" value="CRISPR-assoc_prot_Cas5_N"/>
</dbReference>
<dbReference type="AlphaFoldDB" id="A0A846Z7A1"/>
<evidence type="ECO:0000256" key="3">
    <source>
        <dbReference type="ARBA" id="ARBA00022692"/>
    </source>
</evidence>
<keyword evidence="6 7" id="KW-0472">Membrane</keyword>
<feature type="transmembrane region" description="Helical" evidence="7">
    <location>
        <begin position="825"/>
        <end position="844"/>
    </location>
</feature>
<feature type="transmembrane region" description="Helical" evidence="7">
    <location>
        <begin position="352"/>
        <end position="375"/>
    </location>
</feature>
<evidence type="ECO:0000256" key="4">
    <source>
        <dbReference type="ARBA" id="ARBA00022989"/>
    </source>
</evidence>
<feature type="domain" description="ABC3 transporter permease C-terminal" evidence="8">
    <location>
        <begin position="736"/>
        <end position="842"/>
    </location>
</feature>
<keyword evidence="10" id="KW-1185">Reference proteome</keyword>
<dbReference type="Pfam" id="PF02687">
    <property type="entry name" value="FtsX"/>
    <property type="match status" value="1"/>
</dbReference>
<feature type="transmembrane region" description="Helical" evidence="7">
    <location>
        <begin position="387"/>
        <end position="407"/>
    </location>
</feature>
<evidence type="ECO:0000256" key="7">
    <source>
        <dbReference type="SAM" id="Phobius"/>
    </source>
</evidence>
<feature type="transmembrane region" description="Helical" evidence="7">
    <location>
        <begin position="434"/>
        <end position="451"/>
    </location>
</feature>
<accession>A0A846Z7A1</accession>
<evidence type="ECO:0000313" key="9">
    <source>
        <dbReference type="EMBL" id="NKZ06528.1"/>
    </source>
</evidence>
<feature type="transmembrane region" description="Helical" evidence="7">
    <location>
        <begin position="733"/>
        <end position="754"/>
    </location>
</feature>
<feature type="transmembrane region" description="Helical" evidence="7">
    <location>
        <begin position="311"/>
        <end position="331"/>
    </location>
</feature>
<keyword evidence="4 7" id="KW-1133">Transmembrane helix</keyword>
<evidence type="ECO:0000256" key="5">
    <source>
        <dbReference type="ARBA" id="ARBA00023118"/>
    </source>
</evidence>
<name>A0A846Z7A1_9ACTN</name>
<dbReference type="EMBL" id="JAAXPI010000037">
    <property type="protein sequence ID" value="NKZ06528.1"/>
    <property type="molecule type" value="Genomic_DNA"/>
</dbReference>
<organism evidence="9 10">
    <name type="scientific">Actinomadura latina</name>
    <dbReference type="NCBI Taxonomy" id="163603"/>
    <lineage>
        <taxon>Bacteria</taxon>
        <taxon>Bacillati</taxon>
        <taxon>Actinomycetota</taxon>
        <taxon>Actinomycetes</taxon>
        <taxon>Streptosporangiales</taxon>
        <taxon>Thermomonosporaceae</taxon>
        <taxon>Actinomadura</taxon>
    </lineage>
</organism>
<protein>
    <submittedName>
        <fullName evidence="9">CRISPR-associated protein Cas5</fullName>
    </submittedName>
</protein>
<evidence type="ECO:0000256" key="1">
    <source>
        <dbReference type="ARBA" id="ARBA00004651"/>
    </source>
</evidence>
<feature type="transmembrane region" description="Helical" evidence="7">
    <location>
        <begin position="775"/>
        <end position="798"/>
    </location>
</feature>
<proteinExistence type="predicted"/>
<dbReference type="GO" id="GO:0051607">
    <property type="term" value="P:defense response to virus"/>
    <property type="evidence" value="ECO:0007669"/>
    <property type="project" value="UniProtKB-KW"/>
</dbReference>
<dbReference type="GO" id="GO:0005886">
    <property type="term" value="C:plasma membrane"/>
    <property type="evidence" value="ECO:0007669"/>
    <property type="project" value="UniProtKB-SubCell"/>
</dbReference>
<dbReference type="RefSeq" id="WP_067640149.1">
    <property type="nucleotide sequence ID" value="NZ_JAAXPI010000037.1"/>
</dbReference>
<keyword evidence="2" id="KW-1003">Cell membrane</keyword>
<evidence type="ECO:0000259" key="8">
    <source>
        <dbReference type="Pfam" id="PF02687"/>
    </source>
</evidence>
<evidence type="ECO:0000256" key="2">
    <source>
        <dbReference type="ARBA" id="ARBA00022475"/>
    </source>
</evidence>
<keyword evidence="3 7" id="KW-0812">Transmembrane</keyword>
<sequence length="860" mass="87890">MRRSALPVGGSAVRLARAQWAPLVALAVLSLLSALLAVAVPSRTAAGYDRAAAAAVGSSADLTVEGKAAGSTAWSAVPSRAALEAGSVTWQQALPRSLAKVAGEPEASALTEQLPVPGRFSAPRRLYLGWDLGAWSRIRVVAGDPAVNPASETSGDIRVMVSAKYAGQLGYKAGDRMDLGDLTVRISGLYEPVNAADPFWAPRPSLLHPVKVALGGDGGQADAGTALMDAGGYSRVVRESDTQFTFSWRFPVRGADIGAGDAAALAGDLDAFRSAVRGRTGIFPCDVVSALDDRLNEFAGRLHTARSVLGLARGGLAAVAAGVLLLAAGLLGERLRPALGTMRARGASLRQLAVPACGLTALAVVPAALLGYLAGRLLDAGPPQRSSAYAIGALAAAALLVPAAVVWRERGGGLGSATERRDDLVAARPSVRRLVLDLLLVALAVIGVVLLRERGASAGTDPLVAAVPVLLGAALGALVLRGYPYLLRAAGPLLRRRSGAVAFLGVARASRQNLVGALPLVVLLLAATVAGFAATADTALRDGQVRASWSKIGADARIEAGPVDDAAFARVRALPGVTGAVRARVITGVSTATDQAPMTVVGVDLEAYRELAPAVPGIPSGSGVLLSPLAARTRGMEPQTLSRPGMSPIQVDPSGQIEHFPGQDPGTAFAVVPYTMVAGEKGFPSQVFVTGDVDAEALRAAAGSDVQLRRDVLRDLTRGPMVTVVHQTFRDGALIGGVFGLLAVLLVLVVGARARGRTVAHLRALGLSRRQSRGLALVEIAPVLLCAVGAGWVLGLLLPEITGPVVDLRPYTGGFAVTAHTPGPAALLGLIGALLLAAAAAVAVDRLFDTRPGTALRTGD</sequence>
<evidence type="ECO:0000313" key="10">
    <source>
        <dbReference type="Proteomes" id="UP000579250"/>
    </source>
</evidence>
<comment type="subcellular location">
    <subcellularLocation>
        <location evidence="1">Cell membrane</location>
        <topology evidence="1">Multi-pass membrane protein</topology>
    </subcellularLocation>
</comment>